<protein>
    <submittedName>
        <fullName evidence="1">Uncharacterized protein</fullName>
    </submittedName>
</protein>
<dbReference type="EMBL" id="UGYN01000002">
    <property type="protein sequence ID" value="SUI76180.1"/>
    <property type="molecule type" value="Genomic_DNA"/>
</dbReference>
<evidence type="ECO:0000313" key="1">
    <source>
        <dbReference type="EMBL" id="SUI76180.1"/>
    </source>
</evidence>
<organism evidence="1 2">
    <name type="scientific">Serratia quinivorans</name>
    <dbReference type="NCBI Taxonomy" id="137545"/>
    <lineage>
        <taxon>Bacteria</taxon>
        <taxon>Pseudomonadati</taxon>
        <taxon>Pseudomonadota</taxon>
        <taxon>Gammaproteobacteria</taxon>
        <taxon>Enterobacterales</taxon>
        <taxon>Yersiniaceae</taxon>
        <taxon>Serratia</taxon>
    </lineage>
</organism>
<dbReference type="AlphaFoldDB" id="A0A380A8G5"/>
<name>A0A380A8G5_9GAMM</name>
<accession>A0A380A8G5</accession>
<sequence length="99" mass="11235">MGQGGTDIVDQLFFNQLFAVPDAVEHFADGDRRDGVLADQAETFLILRRRWVFHPEQAVLLNAFTEARRLDGRQAMVHVVQQVLIKTKAVAHRFEQFGG</sequence>
<gene>
    <name evidence="1" type="ORF">NCTC11544_03782</name>
</gene>
<dbReference type="Proteomes" id="UP000255529">
    <property type="component" value="Unassembled WGS sequence"/>
</dbReference>
<proteinExistence type="predicted"/>
<reference evidence="1 2" key="1">
    <citation type="submission" date="2018-06" db="EMBL/GenBank/DDBJ databases">
        <authorList>
            <consortium name="Pathogen Informatics"/>
            <person name="Doyle S."/>
        </authorList>
    </citation>
    <scope>NUCLEOTIDE SEQUENCE [LARGE SCALE GENOMIC DNA]</scope>
    <source>
        <strain evidence="1 2">NCTC11544</strain>
    </source>
</reference>
<evidence type="ECO:0000313" key="2">
    <source>
        <dbReference type="Proteomes" id="UP000255529"/>
    </source>
</evidence>